<evidence type="ECO:0000256" key="2">
    <source>
        <dbReference type="SAM" id="Phobius"/>
    </source>
</evidence>
<dbReference type="EMBL" id="SNRW01000456">
    <property type="protein sequence ID" value="KAA6401034.1"/>
    <property type="molecule type" value="Genomic_DNA"/>
</dbReference>
<protein>
    <submittedName>
        <fullName evidence="3">Putative hydrolase, TatD family protein</fullName>
    </submittedName>
</protein>
<dbReference type="Pfam" id="PF01026">
    <property type="entry name" value="TatD_DNase"/>
    <property type="match status" value="1"/>
</dbReference>
<comment type="caution">
    <text evidence="3">The sequence shown here is derived from an EMBL/GenBank/DDBJ whole genome shotgun (WGS) entry which is preliminary data.</text>
</comment>
<feature type="transmembrane region" description="Helical" evidence="2">
    <location>
        <begin position="231"/>
        <end position="254"/>
    </location>
</feature>
<evidence type="ECO:0000256" key="1">
    <source>
        <dbReference type="ARBA" id="ARBA00022801"/>
    </source>
</evidence>
<dbReference type="PROSITE" id="PS01090">
    <property type="entry name" value="TATD_2"/>
    <property type="match status" value="1"/>
</dbReference>
<keyword evidence="2" id="KW-1133">Transmembrane helix</keyword>
<reference evidence="3 4" key="1">
    <citation type="submission" date="2019-03" db="EMBL/GenBank/DDBJ databases">
        <title>Single cell metagenomics reveals metabolic interactions within the superorganism composed of flagellate Streblomastix strix and complex community of Bacteroidetes bacteria on its surface.</title>
        <authorList>
            <person name="Treitli S.C."/>
            <person name="Kolisko M."/>
            <person name="Husnik F."/>
            <person name="Keeling P."/>
            <person name="Hampl V."/>
        </authorList>
    </citation>
    <scope>NUCLEOTIDE SEQUENCE [LARGE SCALE GENOMIC DNA]</scope>
    <source>
        <strain evidence="3">ST1C</strain>
    </source>
</reference>
<dbReference type="PANTHER" id="PTHR46363:SF1">
    <property type="entry name" value="DEOXYRIBONUCLEASE TATDN2-RELATED"/>
    <property type="match status" value="1"/>
</dbReference>
<proteinExistence type="predicted"/>
<dbReference type="CDD" id="cd01310">
    <property type="entry name" value="TatD_DNAse"/>
    <property type="match status" value="1"/>
</dbReference>
<gene>
    <name evidence="3" type="ORF">EZS28_003443</name>
</gene>
<dbReference type="InterPro" id="IPR001130">
    <property type="entry name" value="TatD-like"/>
</dbReference>
<dbReference type="SUPFAM" id="SSF51556">
    <property type="entry name" value="Metallo-dependent hydrolases"/>
    <property type="match status" value="1"/>
</dbReference>
<sequence length="267" mass="30959">MEMNPDCFGLHPHNSKEYDDKLELRLVEIFAKYRESGKVLAWGEIGLDYHYDFSPRDVQRAVFIRQLKKSNELELPIVLHIREADDDALKIIRENVTDKQKRIHLHCYTSSPPFALQLVQEYPNLFVGFTGVVTFKNSRQIQDTVKALPLDRILLETDAPYMSPIPFRGQTCHSGMIPQTAQKIAELKGVTQDELEKKLYMDDFKCNASSTASQAAELNVIRFNAFDEMNVILFVNNIFSYLIFCSLFAMLYTFHKEPRLGQLFYIF</sequence>
<evidence type="ECO:0000313" key="4">
    <source>
        <dbReference type="Proteomes" id="UP000324800"/>
    </source>
</evidence>
<dbReference type="InterPro" id="IPR018228">
    <property type="entry name" value="DNase_TatD-rel_CS"/>
</dbReference>
<dbReference type="PANTHER" id="PTHR46363">
    <property type="entry name" value="DEOXYRIBONUCLEASE TATDN2-RELATED"/>
    <property type="match status" value="1"/>
</dbReference>
<evidence type="ECO:0000313" key="3">
    <source>
        <dbReference type="EMBL" id="KAA6401034.1"/>
    </source>
</evidence>
<dbReference type="GO" id="GO:0016788">
    <property type="term" value="F:hydrolase activity, acting on ester bonds"/>
    <property type="evidence" value="ECO:0007669"/>
    <property type="project" value="InterPro"/>
</dbReference>
<dbReference type="AlphaFoldDB" id="A0A5J4X193"/>
<keyword evidence="1 3" id="KW-0378">Hydrolase</keyword>
<dbReference type="OrthoDB" id="6079689at2759"/>
<accession>A0A5J4X193</accession>
<organism evidence="3 4">
    <name type="scientific">Streblomastix strix</name>
    <dbReference type="NCBI Taxonomy" id="222440"/>
    <lineage>
        <taxon>Eukaryota</taxon>
        <taxon>Metamonada</taxon>
        <taxon>Preaxostyla</taxon>
        <taxon>Oxymonadida</taxon>
        <taxon>Streblomastigidae</taxon>
        <taxon>Streblomastix</taxon>
    </lineage>
</organism>
<dbReference type="PROSITE" id="PS01091">
    <property type="entry name" value="TATD_3"/>
    <property type="match status" value="1"/>
</dbReference>
<keyword evidence="2" id="KW-0472">Membrane</keyword>
<dbReference type="Proteomes" id="UP000324800">
    <property type="component" value="Unassembled WGS sequence"/>
</dbReference>
<keyword evidence="2" id="KW-0812">Transmembrane</keyword>
<dbReference type="Gene3D" id="3.20.20.140">
    <property type="entry name" value="Metal-dependent hydrolases"/>
    <property type="match status" value="1"/>
</dbReference>
<dbReference type="InterPro" id="IPR032466">
    <property type="entry name" value="Metal_Hydrolase"/>
</dbReference>
<name>A0A5J4X193_9EUKA</name>